<gene>
    <name evidence="2" type="ORF">NDN08_004245</name>
</gene>
<comment type="caution">
    <text evidence="2">The sequence shown here is derived from an EMBL/GenBank/DDBJ whole genome shotgun (WGS) entry which is preliminary data.</text>
</comment>
<evidence type="ECO:0000256" key="1">
    <source>
        <dbReference type="SAM" id="SignalP"/>
    </source>
</evidence>
<feature type="signal peptide" evidence="1">
    <location>
        <begin position="1"/>
        <end position="22"/>
    </location>
</feature>
<accession>A0AAV8UNG9</accession>
<keyword evidence="3" id="KW-1185">Reference proteome</keyword>
<protein>
    <submittedName>
        <fullName evidence="2">Uncharacterized protein</fullName>
    </submittedName>
</protein>
<dbReference type="Proteomes" id="UP001157974">
    <property type="component" value="Unassembled WGS sequence"/>
</dbReference>
<reference evidence="2 3" key="1">
    <citation type="journal article" date="2023" name="Nat. Commun.">
        <title>Origin of minicircular mitochondrial genomes in red algae.</title>
        <authorList>
            <person name="Lee Y."/>
            <person name="Cho C.H."/>
            <person name="Lee Y.M."/>
            <person name="Park S.I."/>
            <person name="Yang J.H."/>
            <person name="West J.A."/>
            <person name="Bhattacharya D."/>
            <person name="Yoon H.S."/>
        </authorList>
    </citation>
    <scope>NUCLEOTIDE SEQUENCE [LARGE SCALE GENOMIC DNA]</scope>
    <source>
        <strain evidence="2 3">CCMP1338</strain>
        <tissue evidence="2">Whole cell</tissue>
    </source>
</reference>
<evidence type="ECO:0000313" key="3">
    <source>
        <dbReference type="Proteomes" id="UP001157974"/>
    </source>
</evidence>
<keyword evidence="1" id="KW-0732">Signal</keyword>
<dbReference type="AlphaFoldDB" id="A0AAV8UNG9"/>
<organism evidence="2 3">
    <name type="scientific">Rhodosorus marinus</name>
    <dbReference type="NCBI Taxonomy" id="101924"/>
    <lineage>
        <taxon>Eukaryota</taxon>
        <taxon>Rhodophyta</taxon>
        <taxon>Stylonematophyceae</taxon>
        <taxon>Stylonematales</taxon>
        <taxon>Stylonemataceae</taxon>
        <taxon>Rhodosorus</taxon>
    </lineage>
</organism>
<sequence length="434" mass="47444">MLPVRFLLVLPMFALFAAGTWTSARPCTEFTCENVCILNDSCEPLSQKFNKECDDLYWGQMGLPNPDPEDICTQCCDESCDNVQTFPNCTGEQCNQCYDGPRGDESTETYDLECCKVDGELRCAFKCSEPEGWNADWAAELENRLPDNAVLTTVDDDSCGDAPVDVQCSTRQVSVESAEESCELTRDLRCRGWYLSERTPNCQRCLPSWKKAQFISSSFERLTVLCKPGEAATCEKVPAGIVRIALLSPPRPCEIDLNGAYFSTGRVFSDALDILVHVGDPEDASTNRIGRAGLKRISPFTFSYDPSSQRLRLSLGLVYATGSSTTGINRSGAIIDPVTGDVKDHEICELLIRAEGGPGNSAIVSVENLQLEIGGTEVFDLGTFSHNSDDGGSTLVKFCRDDYGGGFVFTGDIELDGELGDWTVQIQCGTRPLT</sequence>
<proteinExistence type="predicted"/>
<evidence type="ECO:0000313" key="2">
    <source>
        <dbReference type="EMBL" id="KAJ8903133.1"/>
    </source>
</evidence>
<name>A0AAV8UNG9_9RHOD</name>
<dbReference type="EMBL" id="JAMWBK010000007">
    <property type="protein sequence ID" value="KAJ8903133.1"/>
    <property type="molecule type" value="Genomic_DNA"/>
</dbReference>
<feature type="chain" id="PRO_5043317043" evidence="1">
    <location>
        <begin position="23"/>
        <end position="434"/>
    </location>
</feature>